<dbReference type="HOGENOM" id="CLU_2441554_0_0_1"/>
<evidence type="ECO:0000256" key="1">
    <source>
        <dbReference type="SAM" id="MobiDB-lite"/>
    </source>
</evidence>
<evidence type="ECO:0000313" key="2">
    <source>
        <dbReference type="EMBL" id="KGO60769.1"/>
    </source>
</evidence>
<evidence type="ECO:0000313" key="3">
    <source>
        <dbReference type="Proteomes" id="UP000030143"/>
    </source>
</evidence>
<reference evidence="2 3" key="1">
    <citation type="journal article" date="2015" name="Mol. Plant Microbe Interact.">
        <title>Genome, transcriptome, and functional analyses of Penicillium expansum provide new insights into secondary metabolism and pathogenicity.</title>
        <authorList>
            <person name="Ballester A.R."/>
            <person name="Marcet-Houben M."/>
            <person name="Levin E."/>
            <person name="Sela N."/>
            <person name="Selma-Lazaro C."/>
            <person name="Carmona L."/>
            <person name="Wisniewski M."/>
            <person name="Droby S."/>
            <person name="Gonzalez-Candelas L."/>
            <person name="Gabaldon T."/>
        </authorList>
    </citation>
    <scope>NUCLEOTIDE SEQUENCE [LARGE SCALE GENOMIC DNA]</scope>
    <source>
        <strain evidence="2 3">MD-8</strain>
    </source>
</reference>
<name>A0A0A2JZC2_PENEN</name>
<sequence>MSLSSLPLVRLPEPYKTTYEFHVVSTEQKLLKFQLLRSPRGDEGIPPPKLLDHALLRFIDLAQPNSSSTPDEGNNSPWARAQRSPVTNII</sequence>
<protein>
    <submittedName>
        <fullName evidence="2">Uncharacterized protein</fullName>
    </submittedName>
</protein>
<dbReference type="STRING" id="27334.A0A0A2JZC2"/>
<dbReference type="VEuPathDB" id="FungiDB:PEXP_005400"/>
<dbReference type="EMBL" id="JQFZ01000062">
    <property type="protein sequence ID" value="KGO60769.1"/>
    <property type="molecule type" value="Genomic_DNA"/>
</dbReference>
<feature type="compositionally biased region" description="Polar residues" evidence="1">
    <location>
        <begin position="63"/>
        <end position="77"/>
    </location>
</feature>
<dbReference type="Proteomes" id="UP000030143">
    <property type="component" value="Unassembled WGS sequence"/>
</dbReference>
<organism evidence="2 3">
    <name type="scientific">Penicillium expansum</name>
    <name type="common">Blue mold rot fungus</name>
    <dbReference type="NCBI Taxonomy" id="27334"/>
    <lineage>
        <taxon>Eukaryota</taxon>
        <taxon>Fungi</taxon>
        <taxon>Dikarya</taxon>
        <taxon>Ascomycota</taxon>
        <taxon>Pezizomycotina</taxon>
        <taxon>Eurotiomycetes</taxon>
        <taxon>Eurotiomycetidae</taxon>
        <taxon>Eurotiales</taxon>
        <taxon>Aspergillaceae</taxon>
        <taxon>Penicillium</taxon>
    </lineage>
</organism>
<feature type="region of interest" description="Disordered" evidence="1">
    <location>
        <begin position="62"/>
        <end position="90"/>
    </location>
</feature>
<dbReference type="RefSeq" id="XP_016601779.1">
    <property type="nucleotide sequence ID" value="XM_016747304.1"/>
</dbReference>
<accession>A0A0A2JZC2</accession>
<dbReference type="AlphaFoldDB" id="A0A0A2JZC2"/>
<proteinExistence type="predicted"/>
<dbReference type="GeneID" id="27682724"/>
<comment type="caution">
    <text evidence="2">The sequence shown here is derived from an EMBL/GenBank/DDBJ whole genome shotgun (WGS) entry which is preliminary data.</text>
</comment>
<dbReference type="PhylomeDB" id="A0A0A2JZC2"/>
<keyword evidence="3" id="KW-1185">Reference proteome</keyword>
<gene>
    <name evidence="2" type="ORF">PEX2_100340</name>
</gene>